<evidence type="ECO:0000313" key="2">
    <source>
        <dbReference type="EMBL" id="WQD38907.1"/>
    </source>
</evidence>
<dbReference type="Pfam" id="PF09537">
    <property type="entry name" value="DUF2383"/>
    <property type="match status" value="1"/>
</dbReference>
<dbReference type="InterPro" id="IPR011971">
    <property type="entry name" value="CHP02284"/>
</dbReference>
<accession>A0ABZ0W8S8</accession>
<dbReference type="InterPro" id="IPR019052">
    <property type="entry name" value="DUF2383"/>
</dbReference>
<dbReference type="RefSeq" id="WP_245957807.1">
    <property type="nucleotide sequence ID" value="NZ_CP139960.1"/>
</dbReference>
<dbReference type="Proteomes" id="UP001325680">
    <property type="component" value="Chromosome"/>
</dbReference>
<protein>
    <submittedName>
        <fullName evidence="2">PA2169 family four-helix-bundle protein</fullName>
    </submittedName>
</protein>
<reference evidence="2 3" key="1">
    <citation type="submission" date="2023-12" db="EMBL/GenBank/DDBJ databases">
        <title>Genome sequencing and assembly of bacterial species from a model synthetic community.</title>
        <authorList>
            <person name="Hogle S.L."/>
        </authorList>
    </citation>
    <scope>NUCLEOTIDE SEQUENCE [LARGE SCALE GENOMIC DNA]</scope>
    <source>
        <strain evidence="2 3">HAMBI_3031</strain>
    </source>
</reference>
<feature type="domain" description="DUF2383" evidence="1">
    <location>
        <begin position="13"/>
        <end position="124"/>
    </location>
</feature>
<dbReference type="EMBL" id="CP139960">
    <property type="protein sequence ID" value="WQD38907.1"/>
    <property type="molecule type" value="Genomic_DNA"/>
</dbReference>
<dbReference type="InterPro" id="IPR012347">
    <property type="entry name" value="Ferritin-like"/>
</dbReference>
<keyword evidence="3" id="KW-1185">Reference proteome</keyword>
<gene>
    <name evidence="2" type="ORF">U0035_01955</name>
</gene>
<evidence type="ECO:0000313" key="3">
    <source>
        <dbReference type="Proteomes" id="UP001325680"/>
    </source>
</evidence>
<dbReference type="Gene3D" id="1.20.1260.10">
    <property type="match status" value="1"/>
</dbReference>
<organism evidence="2 3">
    <name type="scientific">Niabella yanshanensis</name>
    <dbReference type="NCBI Taxonomy" id="577386"/>
    <lineage>
        <taxon>Bacteria</taxon>
        <taxon>Pseudomonadati</taxon>
        <taxon>Bacteroidota</taxon>
        <taxon>Chitinophagia</taxon>
        <taxon>Chitinophagales</taxon>
        <taxon>Chitinophagaceae</taxon>
        <taxon>Niabella</taxon>
    </lineage>
</organism>
<name>A0ABZ0W8S8_9BACT</name>
<dbReference type="NCBIfam" id="TIGR02284">
    <property type="entry name" value="PA2169 family four-helix-bundle protein"/>
    <property type="match status" value="1"/>
</dbReference>
<proteinExistence type="predicted"/>
<evidence type="ECO:0000259" key="1">
    <source>
        <dbReference type="Pfam" id="PF09537"/>
    </source>
</evidence>
<sequence>MGNMEAYDKKEAIADVINDLVKINNDRIEGYEKAISEINNADGEDLKPLFAGMIAESQQFKTELEAIVMINDGDIAKGALFTGKLYRAWMGVKSVLTAGGRRTILSSCETGEDAVKNAYEQALDNEELPEGVRLLIEEQKSILQKSHDTIRILRAKAEAGQKS</sequence>